<feature type="transmembrane region" description="Helical" evidence="9">
    <location>
        <begin position="311"/>
        <end position="328"/>
    </location>
</feature>
<keyword evidence="4" id="KW-1003">Cell membrane</keyword>
<feature type="transmembrane region" description="Helical" evidence="9">
    <location>
        <begin position="186"/>
        <end position="208"/>
    </location>
</feature>
<gene>
    <name evidence="10" type="primary">brnQ_3</name>
    <name evidence="10" type="ORF">NCTC13079_00079</name>
</gene>
<dbReference type="EMBL" id="LR134523">
    <property type="protein sequence ID" value="VEJ34293.1"/>
    <property type="molecule type" value="Genomic_DNA"/>
</dbReference>
<protein>
    <recommendedName>
        <fullName evidence="9">Branched-chain amino acid transport system carrier protein</fullName>
    </recommendedName>
</protein>
<comment type="similarity">
    <text evidence="2 9">Belongs to the branched chain amino acid transporter family.</text>
</comment>
<feature type="transmembrane region" description="Helical" evidence="9">
    <location>
        <begin position="362"/>
        <end position="385"/>
    </location>
</feature>
<name>A0A448UZM9_9FIRM</name>
<feature type="transmembrane region" description="Helical" evidence="9">
    <location>
        <begin position="334"/>
        <end position="355"/>
    </location>
</feature>
<evidence type="ECO:0000256" key="2">
    <source>
        <dbReference type="ARBA" id="ARBA00008540"/>
    </source>
</evidence>
<dbReference type="PANTHER" id="PTHR30588:SF0">
    <property type="entry name" value="BRANCHED-CHAIN AMINO ACID PERMEASE BRNQ"/>
    <property type="match status" value="1"/>
</dbReference>
<dbReference type="NCBIfam" id="TIGR00796">
    <property type="entry name" value="livcs"/>
    <property type="match status" value="1"/>
</dbReference>
<dbReference type="Pfam" id="PF05525">
    <property type="entry name" value="Branch_AA_trans"/>
    <property type="match status" value="1"/>
</dbReference>
<keyword evidence="6 9" id="KW-0029">Amino-acid transport</keyword>
<keyword evidence="5 9" id="KW-0812">Transmembrane</keyword>
<comment type="function">
    <text evidence="9">Component of the transport system for branched-chain amino acids.</text>
</comment>
<feature type="transmembrane region" description="Helical" evidence="9">
    <location>
        <begin position="275"/>
        <end position="299"/>
    </location>
</feature>
<feature type="transmembrane region" description="Helical" evidence="9">
    <location>
        <begin position="146"/>
        <end position="166"/>
    </location>
</feature>
<dbReference type="InterPro" id="IPR004685">
    <property type="entry name" value="Brnchd-chn_aa_trnsp_Livcs"/>
</dbReference>
<evidence type="ECO:0000256" key="9">
    <source>
        <dbReference type="RuleBase" id="RU362122"/>
    </source>
</evidence>
<dbReference type="GO" id="GO:0015820">
    <property type="term" value="P:L-leucine transport"/>
    <property type="evidence" value="ECO:0007669"/>
    <property type="project" value="TreeGrafter"/>
</dbReference>
<dbReference type="GO" id="GO:0015190">
    <property type="term" value="F:L-leucine transmembrane transporter activity"/>
    <property type="evidence" value="ECO:0007669"/>
    <property type="project" value="TreeGrafter"/>
</dbReference>
<evidence type="ECO:0000313" key="10">
    <source>
        <dbReference type="EMBL" id="VEJ34293.1"/>
    </source>
</evidence>
<evidence type="ECO:0000256" key="6">
    <source>
        <dbReference type="ARBA" id="ARBA00022970"/>
    </source>
</evidence>
<dbReference type="OrthoDB" id="9783920at2"/>
<feature type="transmembrane region" description="Helical" evidence="9">
    <location>
        <begin position="7"/>
        <end position="27"/>
    </location>
</feature>
<proteinExistence type="inferred from homology"/>
<dbReference type="RefSeq" id="WP_126464565.1">
    <property type="nucleotide sequence ID" value="NZ_LR134523.1"/>
</dbReference>
<evidence type="ECO:0000256" key="7">
    <source>
        <dbReference type="ARBA" id="ARBA00022989"/>
    </source>
</evidence>
<organism evidence="10 11">
    <name type="scientific">Aedoeadaptatus ivorii</name>
    <dbReference type="NCBI Taxonomy" id="54006"/>
    <lineage>
        <taxon>Bacteria</taxon>
        <taxon>Bacillati</taxon>
        <taxon>Bacillota</taxon>
        <taxon>Tissierellia</taxon>
        <taxon>Tissierellales</taxon>
        <taxon>Peptoniphilaceae</taxon>
        <taxon>Aedoeadaptatus</taxon>
    </lineage>
</organism>
<feature type="transmembrane region" description="Helical" evidence="9">
    <location>
        <begin position="74"/>
        <end position="95"/>
    </location>
</feature>
<evidence type="ECO:0000256" key="1">
    <source>
        <dbReference type="ARBA" id="ARBA00004651"/>
    </source>
</evidence>
<keyword evidence="8 9" id="KW-0472">Membrane</keyword>
<feature type="transmembrane region" description="Helical" evidence="9">
    <location>
        <begin position="220"/>
        <end position="242"/>
    </location>
</feature>
<evidence type="ECO:0000256" key="5">
    <source>
        <dbReference type="ARBA" id="ARBA00022692"/>
    </source>
</evidence>
<dbReference type="Gene3D" id="1.10.4160.10">
    <property type="entry name" value="Hydantoin permease"/>
    <property type="match status" value="1"/>
</dbReference>
<evidence type="ECO:0000313" key="11">
    <source>
        <dbReference type="Proteomes" id="UP000269544"/>
    </source>
</evidence>
<dbReference type="GO" id="GO:0005304">
    <property type="term" value="F:L-valine transmembrane transporter activity"/>
    <property type="evidence" value="ECO:0007669"/>
    <property type="project" value="TreeGrafter"/>
</dbReference>
<dbReference type="AlphaFoldDB" id="A0A448UZM9"/>
<feature type="transmembrane region" description="Helical" evidence="9">
    <location>
        <begin position="405"/>
        <end position="426"/>
    </location>
</feature>
<dbReference type="GO" id="GO:0015818">
    <property type="term" value="P:isoleucine transport"/>
    <property type="evidence" value="ECO:0007669"/>
    <property type="project" value="TreeGrafter"/>
</dbReference>
<evidence type="ECO:0000256" key="4">
    <source>
        <dbReference type="ARBA" id="ARBA00022475"/>
    </source>
</evidence>
<dbReference type="GO" id="GO:0005886">
    <property type="term" value="C:plasma membrane"/>
    <property type="evidence" value="ECO:0007669"/>
    <property type="project" value="UniProtKB-SubCell"/>
</dbReference>
<keyword evidence="3 9" id="KW-0813">Transport</keyword>
<keyword evidence="7 9" id="KW-1133">Transmembrane helix</keyword>
<dbReference type="PANTHER" id="PTHR30588">
    <property type="entry name" value="BRANCHED-CHAIN AMINO ACID TRANSPORT SYSTEM 2 CARRIER PROTEIN"/>
    <property type="match status" value="1"/>
</dbReference>
<feature type="transmembrane region" description="Helical" evidence="9">
    <location>
        <begin position="39"/>
        <end position="62"/>
    </location>
</feature>
<reference evidence="10 11" key="1">
    <citation type="submission" date="2018-12" db="EMBL/GenBank/DDBJ databases">
        <authorList>
            <consortium name="Pathogen Informatics"/>
        </authorList>
    </citation>
    <scope>NUCLEOTIDE SEQUENCE [LARGE SCALE GENOMIC DNA]</scope>
    <source>
        <strain evidence="10 11">NCTC13079</strain>
    </source>
</reference>
<sequence length="459" mass="48758">MEIKRKDILVCGFALFAIFFGAGNLIFPPYLGVLSGDRWFTAAAGFLTSDPVMPILGVIVTAKLGGRAVDLGKRVGYTFSIIVAAISILIIGPFFAVPRTGATTHEIFVIPNFPAIPPVVTSVVFFGLSLYLVLNPGKVLDYIGQFLTPALLVILAVIVAVAIANPPGTMITTDTPKLFAMSFKEGYQTMDALGASLMSGIVLTDLIRRGYHDKETQFKASWQIGVVAFICLALVYGSLTYVGATVSSFYTPDTERTVILIGMVEKLLGSVGRTLLGLGVALACLTTSVGLTSTCGNFFEDVSNGKLPYKKVVVVATTVAFIISLVGVDGIINIAVPVLTAVFPVVIFLILASIFDEKIKHNLFFTGGVIGALAVSLVEAINLFSVMQGGSALQDLADKIYALPLGQIGLEWFVPALICAIIGGLIGKYAKVGGTREDVYRLEAIRDEQRAKEAAAIEK</sequence>
<evidence type="ECO:0000256" key="3">
    <source>
        <dbReference type="ARBA" id="ARBA00022448"/>
    </source>
</evidence>
<keyword evidence="11" id="KW-1185">Reference proteome</keyword>
<dbReference type="Proteomes" id="UP000269544">
    <property type="component" value="Chromosome"/>
</dbReference>
<dbReference type="KEGG" id="piv:NCTC13079_00079"/>
<dbReference type="GO" id="GO:0015188">
    <property type="term" value="F:L-isoleucine transmembrane transporter activity"/>
    <property type="evidence" value="ECO:0007669"/>
    <property type="project" value="TreeGrafter"/>
</dbReference>
<comment type="subcellular location">
    <subcellularLocation>
        <location evidence="1 9">Cell membrane</location>
        <topology evidence="1 9">Multi-pass membrane protein</topology>
    </subcellularLocation>
</comment>
<evidence type="ECO:0000256" key="8">
    <source>
        <dbReference type="ARBA" id="ARBA00023136"/>
    </source>
</evidence>
<accession>A0A448UZM9</accession>
<feature type="transmembrane region" description="Helical" evidence="9">
    <location>
        <begin position="115"/>
        <end position="134"/>
    </location>
</feature>